<accession>A0A1I3LLD1</accession>
<organism evidence="2 3">
    <name type="scientific">Natronobacterium gregoryi</name>
    <dbReference type="NCBI Taxonomy" id="44930"/>
    <lineage>
        <taxon>Archaea</taxon>
        <taxon>Methanobacteriati</taxon>
        <taxon>Methanobacteriota</taxon>
        <taxon>Stenosarchaea group</taxon>
        <taxon>Halobacteria</taxon>
        <taxon>Halobacteriales</taxon>
        <taxon>Natrialbaceae</taxon>
        <taxon>Natronobacterium</taxon>
    </lineage>
</organism>
<name>A0A1I3LLD1_9EURY</name>
<dbReference type="Proteomes" id="UP000182829">
    <property type="component" value="Unassembled WGS sequence"/>
</dbReference>
<dbReference type="AlphaFoldDB" id="A0A1I3LLD1"/>
<sequence>MARDETLAGVESRTIETGRLETHLLESGDPADGGSVVFLHGNVSSARFFEDVMADPPSSRYAIAPDLRGCGDSETKPLDATTASTTSRPISRCWSTNSASRRP</sequence>
<evidence type="ECO:0000313" key="3">
    <source>
        <dbReference type="Proteomes" id="UP000182829"/>
    </source>
</evidence>
<reference evidence="2 3" key="1">
    <citation type="submission" date="2016-10" db="EMBL/GenBank/DDBJ databases">
        <authorList>
            <person name="de Groot N.N."/>
        </authorList>
    </citation>
    <scope>NUCLEOTIDE SEQUENCE [LARGE SCALE GENOMIC DNA]</scope>
    <source>
        <strain evidence="2 3">SP2</strain>
    </source>
</reference>
<dbReference type="SUPFAM" id="SSF53474">
    <property type="entry name" value="alpha/beta-Hydrolases"/>
    <property type="match status" value="1"/>
</dbReference>
<protein>
    <recommendedName>
        <fullName evidence="4">Alpha/beta hydrolase fold protein</fullName>
    </recommendedName>
</protein>
<dbReference type="Gene3D" id="3.40.50.1820">
    <property type="entry name" value="alpha/beta hydrolase"/>
    <property type="match status" value="1"/>
</dbReference>
<evidence type="ECO:0008006" key="4">
    <source>
        <dbReference type="Google" id="ProtNLM"/>
    </source>
</evidence>
<dbReference type="EMBL" id="FORO01000007">
    <property type="protein sequence ID" value="SFI85548.1"/>
    <property type="molecule type" value="Genomic_DNA"/>
</dbReference>
<evidence type="ECO:0000256" key="1">
    <source>
        <dbReference type="SAM" id="MobiDB-lite"/>
    </source>
</evidence>
<proteinExistence type="predicted"/>
<feature type="compositionally biased region" description="Polar residues" evidence="1">
    <location>
        <begin position="81"/>
        <end position="103"/>
    </location>
</feature>
<dbReference type="InterPro" id="IPR029058">
    <property type="entry name" value="AB_hydrolase_fold"/>
</dbReference>
<feature type="region of interest" description="Disordered" evidence="1">
    <location>
        <begin position="66"/>
        <end position="103"/>
    </location>
</feature>
<evidence type="ECO:0000313" key="2">
    <source>
        <dbReference type="EMBL" id="SFI85548.1"/>
    </source>
</evidence>
<gene>
    <name evidence="2" type="ORF">SAMN05443661_10782</name>
</gene>